<dbReference type="EMBL" id="JAHESC010000006">
    <property type="protein sequence ID" value="MBT1686191.1"/>
    <property type="molecule type" value="Genomic_DNA"/>
</dbReference>
<proteinExistence type="predicted"/>
<keyword evidence="2" id="KW-1185">Reference proteome</keyword>
<sequence length="142" mass="16407">MKVNRSEYGTIRLPVDIIATISTILNDVLQTQQDIMLKRSIERDPNMRLCGLEPGEYDLVTVRAYLTLVDLCAMGCGQTLEELTRAAFKVYMELRKEEYIIRNFPDPPLAANVSDRPRPDIDVYALSRREFRRDQKKKQKAA</sequence>
<name>A0AAP2D6B7_9BACT</name>
<gene>
    <name evidence="1" type="ORF">KK078_06460</name>
</gene>
<comment type="caution">
    <text evidence="1">The sequence shown here is derived from an EMBL/GenBank/DDBJ whole genome shotgun (WGS) entry which is preliminary data.</text>
</comment>
<accession>A0AAP2D6B7</accession>
<dbReference type="AlphaFoldDB" id="A0AAP2D6B7"/>
<evidence type="ECO:0000313" key="1">
    <source>
        <dbReference type="EMBL" id="MBT1686191.1"/>
    </source>
</evidence>
<evidence type="ECO:0000313" key="2">
    <source>
        <dbReference type="Proteomes" id="UP001319180"/>
    </source>
</evidence>
<protein>
    <submittedName>
        <fullName evidence="1">Uncharacterized protein</fullName>
    </submittedName>
</protein>
<reference evidence="1 2" key="1">
    <citation type="submission" date="2021-05" db="EMBL/GenBank/DDBJ databases">
        <title>A Polyphasic approach of four new species of the genus Ohtaekwangia: Ohtaekwangia histidinii sp. nov., Ohtaekwangia cretensis sp. nov., Ohtaekwangia indiensis sp. nov., Ohtaekwangia reichenbachii sp. nov. from diverse environment.</title>
        <authorList>
            <person name="Octaviana S."/>
        </authorList>
    </citation>
    <scope>NUCLEOTIDE SEQUENCE [LARGE SCALE GENOMIC DNA]</scope>
    <source>
        <strain evidence="1 2">PWU37</strain>
    </source>
</reference>
<dbReference type="Proteomes" id="UP001319180">
    <property type="component" value="Unassembled WGS sequence"/>
</dbReference>
<dbReference type="RefSeq" id="WP_254089429.1">
    <property type="nucleotide sequence ID" value="NZ_JAHESC010000006.1"/>
</dbReference>
<organism evidence="1 2">
    <name type="scientific">Dawidia soli</name>
    <dbReference type="NCBI Taxonomy" id="2782352"/>
    <lineage>
        <taxon>Bacteria</taxon>
        <taxon>Pseudomonadati</taxon>
        <taxon>Bacteroidota</taxon>
        <taxon>Cytophagia</taxon>
        <taxon>Cytophagales</taxon>
        <taxon>Chryseotaleaceae</taxon>
        <taxon>Dawidia</taxon>
    </lineage>
</organism>